<keyword evidence="3" id="KW-1185">Reference proteome</keyword>
<proteinExistence type="predicted"/>
<evidence type="ECO:0000313" key="2">
    <source>
        <dbReference type="EnsemblProtists" id="PYU1_T013212"/>
    </source>
</evidence>
<dbReference type="AlphaFoldDB" id="K3X7L3"/>
<reference evidence="3" key="2">
    <citation type="submission" date="2010-04" db="EMBL/GenBank/DDBJ databases">
        <authorList>
            <person name="Buell R."/>
            <person name="Hamilton J."/>
            <person name="Hostetler J."/>
        </authorList>
    </citation>
    <scope>NUCLEOTIDE SEQUENCE [LARGE SCALE GENOMIC DNA]</scope>
    <source>
        <strain evidence="3">DAOM:BR144</strain>
    </source>
</reference>
<protein>
    <recommendedName>
        <fullName evidence="4">Carrier domain-containing protein</fullName>
    </recommendedName>
</protein>
<name>K3X7L3_GLOUD</name>
<dbReference type="OMA" id="HASVPMY"/>
<dbReference type="InParanoid" id="K3X7L3"/>
<evidence type="ECO:0000313" key="3">
    <source>
        <dbReference type="Proteomes" id="UP000019132"/>
    </source>
</evidence>
<dbReference type="HOGENOM" id="CLU_1921277_0_0_1"/>
<evidence type="ECO:0008006" key="4">
    <source>
        <dbReference type="Google" id="ProtNLM"/>
    </source>
</evidence>
<feature type="region of interest" description="Disordered" evidence="1">
    <location>
        <begin position="39"/>
        <end position="59"/>
    </location>
</feature>
<dbReference type="eggNOG" id="ENOG502SR9A">
    <property type="taxonomic scope" value="Eukaryota"/>
</dbReference>
<dbReference type="EnsemblProtists" id="PYU1_T013212">
    <property type="protein sequence ID" value="PYU1_T013212"/>
    <property type="gene ID" value="PYU1_G013185"/>
</dbReference>
<accession>K3X7L3</accession>
<dbReference type="Proteomes" id="UP000019132">
    <property type="component" value="Unassembled WGS sequence"/>
</dbReference>
<dbReference type="EMBL" id="GL376577">
    <property type="status" value="NOT_ANNOTATED_CDS"/>
    <property type="molecule type" value="Genomic_DNA"/>
</dbReference>
<evidence type="ECO:0000256" key="1">
    <source>
        <dbReference type="SAM" id="MobiDB-lite"/>
    </source>
</evidence>
<dbReference type="VEuPathDB" id="FungiDB:PYU1_G013185"/>
<organism evidence="2 3">
    <name type="scientific">Globisporangium ultimum (strain ATCC 200006 / CBS 805.95 / DAOM BR144)</name>
    <name type="common">Pythium ultimum</name>
    <dbReference type="NCBI Taxonomy" id="431595"/>
    <lineage>
        <taxon>Eukaryota</taxon>
        <taxon>Sar</taxon>
        <taxon>Stramenopiles</taxon>
        <taxon>Oomycota</taxon>
        <taxon>Peronosporomycetes</taxon>
        <taxon>Pythiales</taxon>
        <taxon>Pythiaceae</taxon>
        <taxon>Globisporangium</taxon>
    </lineage>
</organism>
<reference evidence="2" key="3">
    <citation type="submission" date="2015-02" db="UniProtKB">
        <authorList>
            <consortium name="EnsemblProtists"/>
        </authorList>
    </citation>
    <scope>IDENTIFICATION</scope>
    <source>
        <strain evidence="2">DAOM BR144</strain>
    </source>
</reference>
<reference evidence="3" key="1">
    <citation type="journal article" date="2010" name="Genome Biol.">
        <title>Genome sequence of the necrotrophic plant pathogen Pythium ultimum reveals original pathogenicity mechanisms and effector repertoire.</title>
        <authorList>
            <person name="Levesque C.A."/>
            <person name="Brouwer H."/>
            <person name="Cano L."/>
            <person name="Hamilton J.P."/>
            <person name="Holt C."/>
            <person name="Huitema E."/>
            <person name="Raffaele S."/>
            <person name="Robideau G.P."/>
            <person name="Thines M."/>
            <person name="Win J."/>
            <person name="Zerillo M.M."/>
            <person name="Beakes G.W."/>
            <person name="Boore J.L."/>
            <person name="Busam D."/>
            <person name="Dumas B."/>
            <person name="Ferriera S."/>
            <person name="Fuerstenberg S.I."/>
            <person name="Gachon C.M."/>
            <person name="Gaulin E."/>
            <person name="Govers F."/>
            <person name="Grenville-Briggs L."/>
            <person name="Horner N."/>
            <person name="Hostetler J."/>
            <person name="Jiang R.H."/>
            <person name="Johnson J."/>
            <person name="Krajaejun T."/>
            <person name="Lin H."/>
            <person name="Meijer H.J."/>
            <person name="Moore B."/>
            <person name="Morris P."/>
            <person name="Phuntmart V."/>
            <person name="Puiu D."/>
            <person name="Shetty J."/>
            <person name="Stajich J.E."/>
            <person name="Tripathy S."/>
            <person name="Wawra S."/>
            <person name="van West P."/>
            <person name="Whitty B.R."/>
            <person name="Coutinho P.M."/>
            <person name="Henrissat B."/>
            <person name="Martin F."/>
            <person name="Thomas P.D."/>
            <person name="Tyler B.M."/>
            <person name="De Vries R.P."/>
            <person name="Kamoun S."/>
            <person name="Yandell M."/>
            <person name="Tisserat N."/>
            <person name="Buell C.R."/>
        </authorList>
    </citation>
    <scope>NUCLEOTIDE SEQUENCE</scope>
    <source>
        <strain evidence="3">DAOM:BR144</strain>
    </source>
</reference>
<feature type="region of interest" description="Disordered" evidence="1">
    <location>
        <begin position="1"/>
        <end position="23"/>
    </location>
</feature>
<feature type="compositionally biased region" description="Low complexity" evidence="1">
    <location>
        <begin position="13"/>
        <end position="23"/>
    </location>
</feature>
<sequence length="133" mass="15309">MENPLRITPVPSPSASSQLRRSSTSWKLTNMAMLLAEEEEPASRHAPPLMKRPPRHSSAPTCAQTLLKLWQHELQRMDVSMTSDFFYDLEGTDEQAFYLVESMQRHGFHISVTQFFELPRCSIYSVLLLVLTR</sequence>